<evidence type="ECO:0000313" key="2">
    <source>
        <dbReference type="EMBL" id="MBB4735673.1"/>
    </source>
</evidence>
<gene>
    <name evidence="2" type="ORF">HDA30_001181</name>
</gene>
<comment type="caution">
    <text evidence="2">The sequence shown here is derived from an EMBL/GenBank/DDBJ whole genome shotgun (WGS) entry which is preliminary data.</text>
</comment>
<feature type="transmembrane region" description="Helical" evidence="1">
    <location>
        <begin position="212"/>
        <end position="229"/>
    </location>
</feature>
<feature type="transmembrane region" description="Helical" evidence="1">
    <location>
        <begin position="152"/>
        <end position="175"/>
    </location>
</feature>
<dbReference type="AlphaFoldDB" id="A0A7W7GP15"/>
<dbReference type="RefSeq" id="WP_184241395.1">
    <property type="nucleotide sequence ID" value="NZ_JACHNA010000001.1"/>
</dbReference>
<protein>
    <recommendedName>
        <fullName evidence="4">Oligosaccharide repeat unit polymerase</fullName>
    </recommendedName>
</protein>
<feature type="transmembrane region" description="Helical" evidence="1">
    <location>
        <begin position="376"/>
        <end position="395"/>
    </location>
</feature>
<feature type="transmembrane region" description="Helical" evidence="1">
    <location>
        <begin position="187"/>
        <end position="206"/>
    </location>
</feature>
<keyword evidence="1" id="KW-0472">Membrane</keyword>
<organism evidence="2 3">
    <name type="scientific">Micrococcus cohnii</name>
    <dbReference type="NCBI Taxonomy" id="993416"/>
    <lineage>
        <taxon>Bacteria</taxon>
        <taxon>Bacillati</taxon>
        <taxon>Actinomycetota</taxon>
        <taxon>Actinomycetes</taxon>
        <taxon>Micrococcales</taxon>
        <taxon>Micrococcaceae</taxon>
        <taxon>Micrococcus</taxon>
    </lineage>
</organism>
<reference evidence="2 3" key="1">
    <citation type="submission" date="2020-08" db="EMBL/GenBank/DDBJ databases">
        <title>Sequencing the genomes of 1000 actinobacteria strains.</title>
        <authorList>
            <person name="Klenk H.-P."/>
        </authorList>
    </citation>
    <scope>NUCLEOTIDE SEQUENCE [LARGE SCALE GENOMIC DNA]</scope>
    <source>
        <strain evidence="2 3">DSM 23974</strain>
    </source>
</reference>
<feature type="transmembrane region" description="Helical" evidence="1">
    <location>
        <begin position="114"/>
        <end position="132"/>
    </location>
</feature>
<evidence type="ECO:0000256" key="1">
    <source>
        <dbReference type="SAM" id="Phobius"/>
    </source>
</evidence>
<keyword evidence="3" id="KW-1185">Reference proteome</keyword>
<feature type="transmembrane region" description="Helical" evidence="1">
    <location>
        <begin position="36"/>
        <end position="56"/>
    </location>
</feature>
<feature type="transmembrane region" description="Helical" evidence="1">
    <location>
        <begin position="343"/>
        <end position="369"/>
    </location>
</feature>
<sequence>MKMAVEVDSIPEVNKGRRMPRRLVVRSRLAGFVREYPVTFSVVAPFSVLIILPALIFGNEHTGFIVKIYLIAMGASILGEILVKILSWFFGARGTRFERLIAAQRTVSPWVSRAAWRVGLLTLVLASLAKIVGAQAGVGTIESQVAGGEAGAAGAVASIAALAAGMDVVGLGLVIWARAMGAVSKRAFWWTLISATAVAFVHAVMLAVTAPAFKFVVVMVVSLLFVGLLRVRTTVLILLLVLVAWPALYAVRNEARADQGVEVSQEVSAYDRLRYDLQVADAAELTAGQDIGQVTGWEVFRYGLVPRVFDPDRPPLNTGMLINTELLGGAETSSATFLPVATAYVLVGVRGMIILYFSLALVPLLLLGVRRSIGPWSFSAMTTFNAAALGWFSVYPASVVLFLQNLVYLAVIIVAVRVYAFLRL</sequence>
<accession>A0A7W7GP15</accession>
<dbReference type="EMBL" id="JACHNA010000001">
    <property type="protein sequence ID" value="MBB4735673.1"/>
    <property type="molecule type" value="Genomic_DNA"/>
</dbReference>
<dbReference type="Proteomes" id="UP000540191">
    <property type="component" value="Unassembled WGS sequence"/>
</dbReference>
<feature type="transmembrane region" description="Helical" evidence="1">
    <location>
        <begin position="401"/>
        <end position="422"/>
    </location>
</feature>
<feature type="transmembrane region" description="Helical" evidence="1">
    <location>
        <begin position="68"/>
        <end position="90"/>
    </location>
</feature>
<feature type="transmembrane region" description="Helical" evidence="1">
    <location>
        <begin position="234"/>
        <end position="251"/>
    </location>
</feature>
<proteinExistence type="predicted"/>
<evidence type="ECO:0000313" key="3">
    <source>
        <dbReference type="Proteomes" id="UP000540191"/>
    </source>
</evidence>
<keyword evidence="1" id="KW-1133">Transmembrane helix</keyword>
<evidence type="ECO:0008006" key="4">
    <source>
        <dbReference type="Google" id="ProtNLM"/>
    </source>
</evidence>
<name>A0A7W7GP15_9MICC</name>
<keyword evidence="1" id="KW-0812">Transmembrane</keyword>